<dbReference type="InterPro" id="IPR008248">
    <property type="entry name" value="CheB-like"/>
</dbReference>
<evidence type="ECO:0000313" key="11">
    <source>
        <dbReference type="EMBL" id="SHK03475.1"/>
    </source>
</evidence>
<dbReference type="EC" id="3.5.1.44" evidence="6"/>
<dbReference type="RefSeq" id="WP_072907332.1">
    <property type="nucleotide sequence ID" value="NZ_FRAI01000013.1"/>
</dbReference>
<dbReference type="OrthoDB" id="9793421at2"/>
<gene>
    <name evidence="6" type="primary">cheB</name>
    <name evidence="11" type="ORF">SAMN02745227_01347</name>
</gene>
<comment type="similarity">
    <text evidence="6">Belongs to the CheB family.</text>
</comment>
<dbReference type="CDD" id="cd17541">
    <property type="entry name" value="REC_CheB-like"/>
    <property type="match status" value="1"/>
</dbReference>
<dbReference type="SUPFAM" id="SSF52172">
    <property type="entry name" value="CheY-like"/>
    <property type="match status" value="1"/>
</dbReference>
<organism evidence="11 12">
    <name type="scientific">Anaerobranca californiensis DSM 14826</name>
    <dbReference type="NCBI Taxonomy" id="1120989"/>
    <lineage>
        <taxon>Bacteria</taxon>
        <taxon>Bacillati</taxon>
        <taxon>Bacillota</taxon>
        <taxon>Clostridia</taxon>
        <taxon>Eubacteriales</taxon>
        <taxon>Proteinivoracaceae</taxon>
        <taxon>Anaerobranca</taxon>
    </lineage>
</organism>
<dbReference type="PIRSF" id="PIRSF000876">
    <property type="entry name" value="RR_chemtxs_CheB"/>
    <property type="match status" value="1"/>
</dbReference>
<feature type="active site" evidence="6 7">
    <location>
        <position position="287"/>
    </location>
</feature>
<proteinExistence type="inferred from homology"/>
<comment type="domain">
    <text evidence="6">Contains a C-terminal catalytic domain, and an N-terminal region which modulates catalytic activity.</text>
</comment>
<feature type="active site" evidence="6 7">
    <location>
        <position position="191"/>
    </location>
</feature>
<dbReference type="HAMAP" id="MF_00099">
    <property type="entry name" value="CheB_chemtxs"/>
    <property type="match status" value="1"/>
</dbReference>
<keyword evidence="2 6" id="KW-0145">Chemotaxis</keyword>
<dbReference type="InterPro" id="IPR000673">
    <property type="entry name" value="Sig_transdc_resp-reg_Me-estase"/>
</dbReference>
<dbReference type="STRING" id="1120989.SAMN02745227_01347"/>
<feature type="modified residue" description="4-aspartylphosphate" evidence="6 8">
    <location>
        <position position="53"/>
    </location>
</feature>
<dbReference type="GO" id="GO:0005737">
    <property type="term" value="C:cytoplasm"/>
    <property type="evidence" value="ECO:0007669"/>
    <property type="project" value="UniProtKB-SubCell"/>
</dbReference>
<dbReference type="GO" id="GO:0050568">
    <property type="term" value="F:protein-glutamine glutaminase activity"/>
    <property type="evidence" value="ECO:0007669"/>
    <property type="project" value="UniProtKB-UniRule"/>
</dbReference>
<dbReference type="EC" id="3.1.1.61" evidence="6"/>
<dbReference type="Proteomes" id="UP000243547">
    <property type="component" value="Unassembled WGS sequence"/>
</dbReference>
<dbReference type="InterPro" id="IPR011006">
    <property type="entry name" value="CheY-like_superfamily"/>
</dbReference>
<evidence type="ECO:0000313" key="12">
    <source>
        <dbReference type="Proteomes" id="UP000243547"/>
    </source>
</evidence>
<evidence type="ECO:0000256" key="7">
    <source>
        <dbReference type="PROSITE-ProRule" id="PRU00050"/>
    </source>
</evidence>
<dbReference type="PANTHER" id="PTHR42872:SF6">
    <property type="entry name" value="PROTEIN-GLUTAMATE METHYLESTERASE_PROTEIN-GLUTAMINE GLUTAMINASE"/>
    <property type="match status" value="1"/>
</dbReference>
<evidence type="ECO:0000256" key="5">
    <source>
        <dbReference type="ARBA" id="ARBA00048267"/>
    </source>
</evidence>
<feature type="domain" description="Response regulatory" evidence="9">
    <location>
        <begin position="3"/>
        <end position="119"/>
    </location>
</feature>
<dbReference type="Pfam" id="PF00072">
    <property type="entry name" value="Response_reg"/>
    <property type="match status" value="1"/>
</dbReference>
<comment type="function">
    <text evidence="4">May play the central regulatory role in sporulation. It may be an element of the effector pathway responsible for the activation of sporulation genes in response to nutritional stress. Spo0A may act in concert with spo0H (a sigma factor) to control the expression of some genes that are critical to the sporulation process.</text>
</comment>
<dbReference type="InterPro" id="IPR001789">
    <property type="entry name" value="Sig_transdc_resp-reg_receiver"/>
</dbReference>
<sequence>MVKVIIIDDSVFMRRVIRDILTKNGIEVIAEGENGFVGLKYILELNPDVVLLDIEMPVLTGLDTLALIMKKKPTPVIMFSTLTKEGANVTMEALKLGAVDFLHKPNNSLEIHNIEEVLVEKINTAAKANIKKAQGSGRKKTLNSNTQNKLTLLGEVNKICVIGCSTGGPKALTNIFENLQELKEPILVVQHMPAFFTKTLAKRLDDITPYLVKEGEDNEEIKKGVVYLAPGDYHMIVEEQRGKFFLRLNKQPAIHGCRPAVDPLFKSVAPIFKDRVLGCILTGMGKDGTEGCEAIKGYGGKVYVESEETCTIYGMPKQVVERNLADKIVPINLFADEIRDFLK</sequence>
<protein>
    <recommendedName>
        <fullName evidence="6">Protein-glutamate methylesterase/protein-glutamine glutaminase</fullName>
        <ecNumber evidence="6">3.1.1.61</ecNumber>
        <ecNumber evidence="6">3.5.1.44</ecNumber>
    </recommendedName>
</protein>
<dbReference type="PANTHER" id="PTHR42872">
    <property type="entry name" value="PROTEIN-GLUTAMATE METHYLESTERASE/PROTEIN-GLUTAMINE GLUTAMINASE"/>
    <property type="match status" value="1"/>
</dbReference>
<evidence type="ECO:0000256" key="4">
    <source>
        <dbReference type="ARBA" id="ARBA00024867"/>
    </source>
</evidence>
<dbReference type="SUPFAM" id="SSF52738">
    <property type="entry name" value="Methylesterase CheB, C-terminal domain"/>
    <property type="match status" value="1"/>
</dbReference>
<comment type="catalytic activity">
    <reaction evidence="6">
        <text>L-glutaminyl-[protein] + H2O = L-glutamyl-[protein] + NH4(+)</text>
        <dbReference type="Rhea" id="RHEA:16441"/>
        <dbReference type="Rhea" id="RHEA-COMP:10207"/>
        <dbReference type="Rhea" id="RHEA-COMP:10208"/>
        <dbReference type="ChEBI" id="CHEBI:15377"/>
        <dbReference type="ChEBI" id="CHEBI:28938"/>
        <dbReference type="ChEBI" id="CHEBI:29973"/>
        <dbReference type="ChEBI" id="CHEBI:30011"/>
        <dbReference type="EC" id="3.5.1.44"/>
    </reaction>
</comment>
<dbReference type="GO" id="GO:0006935">
    <property type="term" value="P:chemotaxis"/>
    <property type="evidence" value="ECO:0007669"/>
    <property type="project" value="UniProtKB-UniRule"/>
</dbReference>
<feature type="domain" description="CheB-type methylesterase" evidence="10">
    <location>
        <begin position="153"/>
        <end position="343"/>
    </location>
</feature>
<evidence type="ECO:0000256" key="1">
    <source>
        <dbReference type="ARBA" id="ARBA00022490"/>
    </source>
</evidence>
<accession>A0A1M6P6D1</accession>
<keyword evidence="6 8" id="KW-0597">Phosphoprotein</keyword>
<comment type="subcellular location">
    <subcellularLocation>
        <location evidence="6">Cytoplasm</location>
    </subcellularLocation>
</comment>
<dbReference type="NCBIfam" id="NF001965">
    <property type="entry name" value="PRK00742.1"/>
    <property type="match status" value="1"/>
</dbReference>
<keyword evidence="3 6" id="KW-0378">Hydrolase</keyword>
<dbReference type="Gene3D" id="3.40.50.2300">
    <property type="match status" value="1"/>
</dbReference>
<evidence type="ECO:0000259" key="9">
    <source>
        <dbReference type="PROSITE" id="PS50110"/>
    </source>
</evidence>
<comment type="PTM">
    <text evidence="6">Phosphorylated by CheA. Phosphorylation of the N-terminal regulatory domain activates the methylesterase activity.</text>
</comment>
<dbReference type="GO" id="GO:0000156">
    <property type="term" value="F:phosphorelay response regulator activity"/>
    <property type="evidence" value="ECO:0007669"/>
    <property type="project" value="InterPro"/>
</dbReference>
<keyword evidence="1 6" id="KW-0963">Cytoplasm</keyword>
<dbReference type="PROSITE" id="PS50122">
    <property type="entry name" value="CHEB"/>
    <property type="match status" value="1"/>
</dbReference>
<evidence type="ECO:0000256" key="3">
    <source>
        <dbReference type="ARBA" id="ARBA00022801"/>
    </source>
</evidence>
<name>A0A1M6P6D1_9FIRM</name>
<dbReference type="PROSITE" id="PS50110">
    <property type="entry name" value="RESPONSE_REGULATORY"/>
    <property type="match status" value="1"/>
</dbReference>
<feature type="active site" evidence="6 7">
    <location>
        <position position="165"/>
    </location>
</feature>
<dbReference type="CDD" id="cd16432">
    <property type="entry name" value="CheB_Rec"/>
    <property type="match status" value="1"/>
</dbReference>
<reference evidence="12" key="1">
    <citation type="submission" date="2016-11" db="EMBL/GenBank/DDBJ databases">
        <authorList>
            <person name="Varghese N."/>
            <person name="Submissions S."/>
        </authorList>
    </citation>
    <scope>NUCLEOTIDE SEQUENCE [LARGE SCALE GENOMIC DNA]</scope>
    <source>
        <strain evidence="12">DSM 14826</strain>
    </source>
</reference>
<evidence type="ECO:0000256" key="6">
    <source>
        <dbReference type="HAMAP-Rule" id="MF_00099"/>
    </source>
</evidence>
<dbReference type="SMART" id="SM00448">
    <property type="entry name" value="REC"/>
    <property type="match status" value="1"/>
</dbReference>
<dbReference type="Pfam" id="PF01339">
    <property type="entry name" value="CheB_methylest"/>
    <property type="match status" value="1"/>
</dbReference>
<dbReference type="InterPro" id="IPR035909">
    <property type="entry name" value="CheB_C"/>
</dbReference>
<evidence type="ECO:0000259" key="10">
    <source>
        <dbReference type="PROSITE" id="PS50122"/>
    </source>
</evidence>
<dbReference type="EMBL" id="FRAI01000013">
    <property type="protein sequence ID" value="SHK03475.1"/>
    <property type="molecule type" value="Genomic_DNA"/>
</dbReference>
<dbReference type="Gene3D" id="3.40.50.180">
    <property type="entry name" value="Methylesterase CheB, C-terminal domain"/>
    <property type="match status" value="1"/>
</dbReference>
<dbReference type="AlphaFoldDB" id="A0A1M6P6D1"/>
<comment type="catalytic activity">
    <reaction evidence="5 6">
        <text>[protein]-L-glutamate 5-O-methyl ester + H2O = L-glutamyl-[protein] + methanol + H(+)</text>
        <dbReference type="Rhea" id="RHEA:23236"/>
        <dbReference type="Rhea" id="RHEA-COMP:10208"/>
        <dbReference type="Rhea" id="RHEA-COMP:10311"/>
        <dbReference type="ChEBI" id="CHEBI:15377"/>
        <dbReference type="ChEBI" id="CHEBI:15378"/>
        <dbReference type="ChEBI" id="CHEBI:17790"/>
        <dbReference type="ChEBI" id="CHEBI:29973"/>
        <dbReference type="ChEBI" id="CHEBI:82795"/>
        <dbReference type="EC" id="3.1.1.61"/>
    </reaction>
</comment>
<comment type="function">
    <text evidence="6">Involved in chemotaxis. Part of a chemotaxis signal transduction system that modulates chemotaxis in response to various stimuli. Catalyzes the demethylation of specific methylglutamate residues introduced into the chemoreceptors (methyl-accepting chemotaxis proteins or MCP) by CheR. Also mediates the irreversible deamidation of specific glutamine residues to glutamic acid.</text>
</comment>
<evidence type="ECO:0000256" key="8">
    <source>
        <dbReference type="PROSITE-ProRule" id="PRU00169"/>
    </source>
</evidence>
<evidence type="ECO:0000256" key="2">
    <source>
        <dbReference type="ARBA" id="ARBA00022500"/>
    </source>
</evidence>
<dbReference type="GO" id="GO:0008984">
    <property type="term" value="F:protein-glutamate methylesterase activity"/>
    <property type="evidence" value="ECO:0007669"/>
    <property type="project" value="UniProtKB-UniRule"/>
</dbReference>
<keyword evidence="12" id="KW-1185">Reference proteome</keyword>